<dbReference type="InterPro" id="IPR051141">
    <property type="entry name" value="UPF0339_domain"/>
</dbReference>
<keyword evidence="3" id="KW-1185">Reference proteome</keyword>
<organism evidence="2 3">
    <name type="scientific">Nocardia otitidiscaviarum</name>
    <dbReference type="NCBI Taxonomy" id="1823"/>
    <lineage>
        <taxon>Bacteria</taxon>
        <taxon>Bacillati</taxon>
        <taxon>Actinomycetota</taxon>
        <taxon>Actinomycetes</taxon>
        <taxon>Mycobacteriales</taxon>
        <taxon>Nocardiaceae</taxon>
        <taxon>Nocardia</taxon>
    </lineage>
</organism>
<proteinExistence type="predicted"/>
<protein>
    <submittedName>
        <fullName evidence="2">Uncharacterized conserved protein</fullName>
    </submittedName>
</protein>
<dbReference type="PANTHER" id="PTHR40606:SF1">
    <property type="entry name" value="UPF0339 PROTEIN YEGP"/>
    <property type="match status" value="1"/>
</dbReference>
<dbReference type="Gene3D" id="2.30.29.80">
    <property type="match status" value="1"/>
</dbReference>
<dbReference type="InterPro" id="IPR010879">
    <property type="entry name" value="DUF1508"/>
</dbReference>
<dbReference type="SUPFAM" id="SSF160113">
    <property type="entry name" value="YegP-like"/>
    <property type="match status" value="1"/>
</dbReference>
<evidence type="ECO:0000313" key="3">
    <source>
        <dbReference type="Proteomes" id="UP000255467"/>
    </source>
</evidence>
<evidence type="ECO:0000313" key="2">
    <source>
        <dbReference type="EMBL" id="SUA81032.1"/>
    </source>
</evidence>
<accession>A0A378YV55</accession>
<dbReference type="AlphaFoldDB" id="A0A378YV55"/>
<dbReference type="InterPro" id="IPR036913">
    <property type="entry name" value="YegP-like_sf"/>
</dbReference>
<gene>
    <name evidence="2" type="ORF">NCTC1934_04572</name>
</gene>
<evidence type="ECO:0000259" key="1">
    <source>
        <dbReference type="Pfam" id="PF07411"/>
    </source>
</evidence>
<sequence length="98" mass="10280">MGHETDSVVSLRVYPAVSGHTSTIPAIIQRPRIEAVMSGKFEIFCDTSGKFRWRLEAGNGEIVAQSQAYTSKDAAKKGIASVQSTAAAAPVVDLAAAS</sequence>
<dbReference type="PANTHER" id="PTHR40606">
    <property type="match status" value="1"/>
</dbReference>
<dbReference type="Pfam" id="PF07411">
    <property type="entry name" value="DUF1508"/>
    <property type="match status" value="1"/>
</dbReference>
<reference evidence="2 3" key="1">
    <citation type="submission" date="2018-06" db="EMBL/GenBank/DDBJ databases">
        <authorList>
            <consortium name="Pathogen Informatics"/>
            <person name="Doyle S."/>
        </authorList>
    </citation>
    <scope>NUCLEOTIDE SEQUENCE [LARGE SCALE GENOMIC DNA]</scope>
    <source>
        <strain evidence="2 3">NCTC1934</strain>
    </source>
</reference>
<dbReference type="Proteomes" id="UP000255467">
    <property type="component" value="Unassembled WGS sequence"/>
</dbReference>
<dbReference type="EMBL" id="UGRY01000002">
    <property type="protein sequence ID" value="SUA81032.1"/>
    <property type="molecule type" value="Genomic_DNA"/>
</dbReference>
<name>A0A378YV55_9NOCA</name>
<feature type="domain" description="DUF1508" evidence="1">
    <location>
        <begin position="46"/>
        <end position="93"/>
    </location>
</feature>
<dbReference type="STRING" id="1406858.GCA_000710895_06644"/>